<proteinExistence type="predicted"/>
<accession>B9ACT2</accession>
<dbReference type="Proteomes" id="UP000003489">
    <property type="component" value="Unassembled WGS sequence"/>
</dbReference>
<evidence type="ECO:0000313" key="2">
    <source>
        <dbReference type="Proteomes" id="UP000003489"/>
    </source>
</evidence>
<sequence>MEEDNMDENIFYPELTLETDDIIMELAIKKDYSKIRDSDKRKEEFIKDLHDFIDEFSQADESLDFIKYYDD</sequence>
<protein>
    <submittedName>
        <fullName evidence="1">Uncharacterized protein</fullName>
    </submittedName>
</protein>
<reference evidence="1 2" key="2">
    <citation type="submission" date="2008-11" db="EMBL/GenBank/DDBJ databases">
        <title>Draft genome sequence of Methanobrevibacter smithii (DSM 2375).</title>
        <authorList>
            <person name="Sudarsanam P."/>
            <person name="Ley R."/>
            <person name="Guruge J."/>
            <person name="Turnbaugh P.J."/>
            <person name="Mahowald M."/>
            <person name="Liep D."/>
            <person name="Gordon J."/>
        </authorList>
    </citation>
    <scope>NUCLEOTIDE SEQUENCE [LARGE SCALE GENOMIC DNA]</scope>
    <source>
        <strain evidence="1 2">DSM 2375</strain>
    </source>
</reference>
<comment type="caution">
    <text evidence="1">The sequence shown here is derived from an EMBL/GenBank/DDBJ whole genome shotgun (WGS) entry which is preliminary data.</text>
</comment>
<reference evidence="1 2" key="1">
    <citation type="submission" date="2008-10" db="EMBL/GenBank/DDBJ databases">
        <authorList>
            <person name="Fulton L."/>
            <person name="Clifton S."/>
            <person name="Fulton B."/>
            <person name="Xu J."/>
            <person name="Minx P."/>
            <person name="Pepin K.H."/>
            <person name="Johnson M."/>
            <person name="Bhonagiri V."/>
            <person name="Nash W.E."/>
            <person name="Mardis E.R."/>
            <person name="Wilson R.K."/>
        </authorList>
    </citation>
    <scope>NUCLEOTIDE SEQUENCE [LARGE SCALE GENOMIC DNA]</scope>
    <source>
        <strain evidence="1 2">DSM 2375</strain>
    </source>
</reference>
<dbReference type="AlphaFoldDB" id="B9ACT2"/>
<organism evidence="1 2">
    <name type="scientific">Methanobrevibacter smithii DSM 2375</name>
    <dbReference type="NCBI Taxonomy" id="483214"/>
    <lineage>
        <taxon>Archaea</taxon>
        <taxon>Methanobacteriati</taxon>
        <taxon>Methanobacteriota</taxon>
        <taxon>Methanomada group</taxon>
        <taxon>Methanobacteria</taxon>
        <taxon>Methanobacteriales</taxon>
        <taxon>Methanobacteriaceae</taxon>
        <taxon>Methanobrevibacter</taxon>
    </lineage>
</organism>
<dbReference type="EMBL" id="ABYW01000001">
    <property type="protein sequence ID" value="EEE41272.1"/>
    <property type="molecule type" value="Genomic_DNA"/>
</dbReference>
<dbReference type="HOGENOM" id="CLU_2820948_0_0_2"/>
<evidence type="ECO:0000313" key="1">
    <source>
        <dbReference type="EMBL" id="EEE41272.1"/>
    </source>
</evidence>
<gene>
    <name evidence="1" type="ORF">METSMIALI_00154</name>
</gene>
<name>B9ACT2_METSM</name>
<dbReference type="PATRIC" id="fig|483214.13.peg.146"/>